<reference evidence="1 2" key="1">
    <citation type="journal article" date="2012" name="Genome Biol.">
        <title>Sequencing three crocodilian genomes to illuminate the evolution of archosaurs and amniotes.</title>
        <authorList>
            <person name="St John J.A."/>
            <person name="Braun E.L."/>
            <person name="Isberg S.R."/>
            <person name="Miles L.G."/>
            <person name="Chong A.Y."/>
            <person name="Gongora J."/>
            <person name="Dalzell P."/>
            <person name="Moran C."/>
            <person name="Bed'hom B."/>
            <person name="Abzhanov A."/>
            <person name="Burgess S.C."/>
            <person name="Cooksey A.M."/>
            <person name="Castoe T.A."/>
            <person name="Crawford N.G."/>
            <person name="Densmore L.D."/>
            <person name="Drew J.C."/>
            <person name="Edwards S.V."/>
            <person name="Faircloth B.C."/>
            <person name="Fujita M.K."/>
            <person name="Greenwold M.J."/>
            <person name="Hoffmann F.G."/>
            <person name="Howard J.M."/>
            <person name="Iguchi T."/>
            <person name="Janes D.E."/>
            <person name="Khan S.Y."/>
            <person name="Kohno S."/>
            <person name="de Koning A.J."/>
            <person name="Lance S.L."/>
            <person name="McCarthy F.M."/>
            <person name="McCormack J.E."/>
            <person name="Merchant M.E."/>
            <person name="Peterson D.G."/>
            <person name="Pollock D.D."/>
            <person name="Pourmand N."/>
            <person name="Raney B.J."/>
            <person name="Roessler K.A."/>
            <person name="Sanford J.R."/>
            <person name="Sawyer R.H."/>
            <person name="Schmidt C.J."/>
            <person name="Triplett E.W."/>
            <person name="Tuberville T.D."/>
            <person name="Venegas-Anaya M."/>
            <person name="Howard J.T."/>
            <person name="Jarvis E.D."/>
            <person name="Guillette L.J.Jr."/>
            <person name="Glenn T.C."/>
            <person name="Green R.E."/>
            <person name="Ray D.A."/>
        </authorList>
    </citation>
    <scope>NUCLEOTIDE SEQUENCE [LARGE SCALE GENOMIC DNA]</scope>
    <source>
        <strain evidence="1">KSC_2009_1</strain>
    </source>
</reference>
<proteinExistence type="predicted"/>
<dbReference type="AlphaFoldDB" id="A0A151P8Z8"/>
<dbReference type="EMBL" id="AKHW03000563">
    <property type="protein sequence ID" value="KYO45556.1"/>
    <property type="molecule type" value="Genomic_DNA"/>
</dbReference>
<dbReference type="Proteomes" id="UP000050525">
    <property type="component" value="Unassembled WGS sequence"/>
</dbReference>
<name>A0A151P8Z8_ALLMI</name>
<organism evidence="1 2">
    <name type="scientific">Alligator mississippiensis</name>
    <name type="common">American alligator</name>
    <dbReference type="NCBI Taxonomy" id="8496"/>
    <lineage>
        <taxon>Eukaryota</taxon>
        <taxon>Metazoa</taxon>
        <taxon>Chordata</taxon>
        <taxon>Craniata</taxon>
        <taxon>Vertebrata</taxon>
        <taxon>Euteleostomi</taxon>
        <taxon>Archelosauria</taxon>
        <taxon>Archosauria</taxon>
        <taxon>Crocodylia</taxon>
        <taxon>Alligatoridae</taxon>
        <taxon>Alligatorinae</taxon>
        <taxon>Alligator</taxon>
    </lineage>
</organism>
<comment type="caution">
    <text evidence="1">The sequence shown here is derived from an EMBL/GenBank/DDBJ whole genome shotgun (WGS) entry which is preliminary data.</text>
</comment>
<gene>
    <name evidence="1" type="ORF">Y1Q_0015195</name>
</gene>
<sequence>MDFRVTIKEPDANSSIKVETLILLCGLDHRWQPVPLTPSVTLMSGGDHQLRSSKDPNWGPSLLWDASPCRCLDLWLLPPSNSPRWLEFCCRY</sequence>
<protein>
    <submittedName>
        <fullName evidence="1">Uncharacterized protein</fullName>
    </submittedName>
</protein>
<keyword evidence="2" id="KW-1185">Reference proteome</keyword>
<evidence type="ECO:0000313" key="1">
    <source>
        <dbReference type="EMBL" id="KYO45556.1"/>
    </source>
</evidence>
<accession>A0A151P8Z8</accession>
<evidence type="ECO:0000313" key="2">
    <source>
        <dbReference type="Proteomes" id="UP000050525"/>
    </source>
</evidence>